<gene>
    <name evidence="1" type="ORF">BSL78_02732</name>
</gene>
<dbReference type="OrthoDB" id="1696280at2759"/>
<reference evidence="1 2" key="1">
    <citation type="journal article" date="2017" name="PLoS Biol.">
        <title>The sea cucumber genome provides insights into morphological evolution and visceral regeneration.</title>
        <authorList>
            <person name="Zhang X."/>
            <person name="Sun L."/>
            <person name="Yuan J."/>
            <person name="Sun Y."/>
            <person name="Gao Y."/>
            <person name="Zhang L."/>
            <person name="Li S."/>
            <person name="Dai H."/>
            <person name="Hamel J.F."/>
            <person name="Liu C."/>
            <person name="Yu Y."/>
            <person name="Liu S."/>
            <person name="Lin W."/>
            <person name="Guo K."/>
            <person name="Jin S."/>
            <person name="Xu P."/>
            <person name="Storey K.B."/>
            <person name="Huan P."/>
            <person name="Zhang T."/>
            <person name="Zhou Y."/>
            <person name="Zhang J."/>
            <person name="Lin C."/>
            <person name="Li X."/>
            <person name="Xing L."/>
            <person name="Huo D."/>
            <person name="Sun M."/>
            <person name="Wang L."/>
            <person name="Mercier A."/>
            <person name="Li F."/>
            <person name="Yang H."/>
            <person name="Xiang J."/>
        </authorList>
    </citation>
    <scope>NUCLEOTIDE SEQUENCE [LARGE SCALE GENOMIC DNA]</scope>
    <source>
        <strain evidence="1">Shaxun</strain>
        <tissue evidence="1">Muscle</tissue>
    </source>
</reference>
<evidence type="ECO:0000313" key="1">
    <source>
        <dbReference type="EMBL" id="PIK60362.1"/>
    </source>
</evidence>
<proteinExistence type="predicted"/>
<evidence type="ECO:0000313" key="2">
    <source>
        <dbReference type="Proteomes" id="UP000230750"/>
    </source>
</evidence>
<keyword evidence="2" id="KW-1185">Reference proteome</keyword>
<organism evidence="1 2">
    <name type="scientific">Stichopus japonicus</name>
    <name type="common">Sea cucumber</name>
    <dbReference type="NCBI Taxonomy" id="307972"/>
    <lineage>
        <taxon>Eukaryota</taxon>
        <taxon>Metazoa</taxon>
        <taxon>Echinodermata</taxon>
        <taxon>Eleutherozoa</taxon>
        <taxon>Echinozoa</taxon>
        <taxon>Holothuroidea</taxon>
        <taxon>Aspidochirotacea</taxon>
        <taxon>Aspidochirotida</taxon>
        <taxon>Stichopodidae</taxon>
        <taxon>Apostichopus</taxon>
    </lineage>
</organism>
<accession>A0A2G8LJH3</accession>
<dbReference type="EMBL" id="MRZV01000059">
    <property type="protein sequence ID" value="PIK60362.1"/>
    <property type="molecule type" value="Genomic_DNA"/>
</dbReference>
<keyword evidence="1" id="KW-0413">Isomerase</keyword>
<dbReference type="GO" id="GO:0016853">
    <property type="term" value="F:isomerase activity"/>
    <property type="evidence" value="ECO:0007669"/>
    <property type="project" value="UniProtKB-KW"/>
</dbReference>
<dbReference type="AlphaFoldDB" id="A0A2G8LJH3"/>
<dbReference type="Proteomes" id="UP000230750">
    <property type="component" value="Unassembled WGS sequence"/>
</dbReference>
<name>A0A2G8LJH3_STIJA</name>
<comment type="caution">
    <text evidence="1">The sequence shown here is derived from an EMBL/GenBank/DDBJ whole genome shotgun (WGS) entry which is preliminary data.</text>
</comment>
<protein>
    <submittedName>
        <fullName evidence="1">Putative enoyl-CoA delta isomerase 1, mitochondrial</fullName>
    </submittedName>
</protein>
<sequence>MYSKDIQQINLNFTFPTPAQFVKSDKALKLGLVDEVVPMDQVMTAAKKQVTKFLEIPDVGRSIVKEGLRKADIEEFNEREKAMLDSMPA</sequence>
<dbReference type="Gene3D" id="3.90.226.10">
    <property type="entry name" value="2-enoyl-CoA Hydratase, Chain A, domain 1"/>
    <property type="match status" value="1"/>
</dbReference>
<dbReference type="SUPFAM" id="SSF52096">
    <property type="entry name" value="ClpP/crotonase"/>
    <property type="match status" value="1"/>
</dbReference>
<dbReference type="InterPro" id="IPR029045">
    <property type="entry name" value="ClpP/crotonase-like_dom_sf"/>
</dbReference>